<feature type="compositionally biased region" description="Polar residues" evidence="1">
    <location>
        <begin position="236"/>
        <end position="250"/>
    </location>
</feature>
<comment type="caution">
    <text evidence="3">The sequence shown here is derived from an EMBL/GenBank/DDBJ whole genome shotgun (WGS) entry which is preliminary data.</text>
</comment>
<sequence>MDIGKDSIDSDDDVLNVLGLDSSIDERYGRFKPLDGRAWRLMCTRKRYAWSNSKVSKGAARMGSLAARLASSGPPAAWLAGKDSMDNDDDILDVLGLDLSIDKRYGRFKNLDGRAWRLMCTSKRYAWSNCKVSKVQGKKVKHLPGKGSFIFGSLCYIIRDGENLDKMKEKGDACIFVGYSTLSRAYMVYNKRTRVIVETIHVNYDKLPQMALDRVSSDSVPQCLTTELEQDGLSFGPQSQENVPQAAKTGTTSNELDLLFSPMFDELLNGTTPVVSKSSDVYVADAPDQRQQHSTTPSTSIIVAVDTPSLKNQITPDATSQAPTVPTTENINQAETQ</sequence>
<dbReference type="InterPro" id="IPR057670">
    <property type="entry name" value="SH3_retrovirus"/>
</dbReference>
<reference evidence="3" key="1">
    <citation type="journal article" date="2019" name="Sci. Rep.">
        <title>Draft genome of Tanacetum cinerariifolium, the natural source of mosquito coil.</title>
        <authorList>
            <person name="Yamashiro T."/>
            <person name="Shiraishi A."/>
            <person name="Satake H."/>
            <person name="Nakayama K."/>
        </authorList>
    </citation>
    <scope>NUCLEOTIDE SEQUENCE</scope>
</reference>
<dbReference type="AlphaFoldDB" id="A0A6L2LTG8"/>
<accession>A0A6L2LTG8</accession>
<protein>
    <recommendedName>
        <fullName evidence="2">Retroviral polymerase SH3-like domain-containing protein</fullName>
    </recommendedName>
</protein>
<dbReference type="EMBL" id="BKCJ010005042">
    <property type="protein sequence ID" value="GEU64560.1"/>
    <property type="molecule type" value="Genomic_DNA"/>
</dbReference>
<feature type="domain" description="Retroviral polymerase SH3-like" evidence="2">
    <location>
        <begin position="153"/>
        <end position="205"/>
    </location>
</feature>
<feature type="region of interest" description="Disordered" evidence="1">
    <location>
        <begin position="312"/>
        <end position="337"/>
    </location>
</feature>
<proteinExistence type="predicted"/>
<name>A0A6L2LTG8_TANCI</name>
<evidence type="ECO:0000256" key="1">
    <source>
        <dbReference type="SAM" id="MobiDB-lite"/>
    </source>
</evidence>
<evidence type="ECO:0000313" key="3">
    <source>
        <dbReference type="EMBL" id="GEU64560.1"/>
    </source>
</evidence>
<organism evidence="3">
    <name type="scientific">Tanacetum cinerariifolium</name>
    <name type="common">Dalmatian daisy</name>
    <name type="synonym">Chrysanthemum cinerariifolium</name>
    <dbReference type="NCBI Taxonomy" id="118510"/>
    <lineage>
        <taxon>Eukaryota</taxon>
        <taxon>Viridiplantae</taxon>
        <taxon>Streptophyta</taxon>
        <taxon>Embryophyta</taxon>
        <taxon>Tracheophyta</taxon>
        <taxon>Spermatophyta</taxon>
        <taxon>Magnoliopsida</taxon>
        <taxon>eudicotyledons</taxon>
        <taxon>Gunneridae</taxon>
        <taxon>Pentapetalae</taxon>
        <taxon>asterids</taxon>
        <taxon>campanulids</taxon>
        <taxon>Asterales</taxon>
        <taxon>Asteraceae</taxon>
        <taxon>Asteroideae</taxon>
        <taxon>Anthemideae</taxon>
        <taxon>Anthemidinae</taxon>
        <taxon>Tanacetum</taxon>
    </lineage>
</organism>
<dbReference type="Pfam" id="PF25597">
    <property type="entry name" value="SH3_retrovirus"/>
    <property type="match status" value="1"/>
</dbReference>
<gene>
    <name evidence="3" type="ORF">Tci_036538</name>
</gene>
<evidence type="ECO:0000259" key="2">
    <source>
        <dbReference type="Pfam" id="PF25597"/>
    </source>
</evidence>
<feature type="region of interest" description="Disordered" evidence="1">
    <location>
        <begin position="230"/>
        <end position="250"/>
    </location>
</feature>